<dbReference type="AlphaFoldDB" id="A0A091BX21"/>
<dbReference type="GO" id="GO:0006044">
    <property type="term" value="P:N-acetylglucosamine metabolic process"/>
    <property type="evidence" value="ECO:0007669"/>
    <property type="project" value="TreeGrafter"/>
</dbReference>
<dbReference type="RefSeq" id="WP_026816630.1">
    <property type="nucleotide sequence ID" value="NZ_AUFF01000002.1"/>
</dbReference>
<dbReference type="GO" id="GO:0006790">
    <property type="term" value="P:sulfur compound metabolic process"/>
    <property type="evidence" value="ECO:0007669"/>
    <property type="project" value="TreeGrafter"/>
</dbReference>
<keyword evidence="2" id="KW-1185">Reference proteome</keyword>
<evidence type="ECO:0008006" key="3">
    <source>
        <dbReference type="Google" id="ProtNLM"/>
    </source>
</evidence>
<protein>
    <recommendedName>
        <fullName evidence="3">Sulfotransferase domain-containing protein</fullName>
    </recommendedName>
</protein>
<dbReference type="GO" id="GO:0001517">
    <property type="term" value="F:N-acetylglucosamine 6-O-sulfotransferase activity"/>
    <property type="evidence" value="ECO:0007669"/>
    <property type="project" value="TreeGrafter"/>
</dbReference>
<dbReference type="Proteomes" id="UP000029391">
    <property type="component" value="Unassembled WGS sequence"/>
</dbReference>
<evidence type="ECO:0000313" key="1">
    <source>
        <dbReference type="EMBL" id="KFN48880.1"/>
    </source>
</evidence>
<dbReference type="Gene3D" id="3.40.50.300">
    <property type="entry name" value="P-loop containing nucleotide triphosphate hydrolases"/>
    <property type="match status" value="1"/>
</dbReference>
<dbReference type="OrthoDB" id="7062607at2"/>
<name>A0A091BX21_9GAMM</name>
<dbReference type="eggNOG" id="COG4424">
    <property type="taxonomic scope" value="Bacteria"/>
</dbReference>
<reference evidence="1 2" key="1">
    <citation type="submission" date="2013-09" db="EMBL/GenBank/DDBJ databases">
        <title>Genome sequencing of Arenimonas composti.</title>
        <authorList>
            <person name="Chen F."/>
            <person name="Wang G."/>
        </authorList>
    </citation>
    <scope>NUCLEOTIDE SEQUENCE [LARGE SCALE GENOMIC DNA]</scope>
    <source>
        <strain evidence="1 2">TR7-09</strain>
    </source>
</reference>
<gene>
    <name evidence="1" type="ORF">P873_13080</name>
</gene>
<proteinExistence type="predicted"/>
<organism evidence="1 2">
    <name type="scientific">Arenimonas composti TR7-09 = DSM 18010</name>
    <dbReference type="NCBI Taxonomy" id="1121013"/>
    <lineage>
        <taxon>Bacteria</taxon>
        <taxon>Pseudomonadati</taxon>
        <taxon>Pseudomonadota</taxon>
        <taxon>Gammaproteobacteria</taxon>
        <taxon>Lysobacterales</taxon>
        <taxon>Lysobacteraceae</taxon>
        <taxon>Arenimonas</taxon>
    </lineage>
</organism>
<dbReference type="Pfam" id="PF13469">
    <property type="entry name" value="Sulfotransfer_3"/>
    <property type="match status" value="1"/>
</dbReference>
<dbReference type="PANTHER" id="PTHR10704">
    <property type="entry name" value="CARBOHYDRATE SULFOTRANSFERASE"/>
    <property type="match status" value="1"/>
</dbReference>
<evidence type="ECO:0000313" key="2">
    <source>
        <dbReference type="Proteomes" id="UP000029391"/>
    </source>
</evidence>
<dbReference type="InterPro" id="IPR027417">
    <property type="entry name" value="P-loop_NTPase"/>
</dbReference>
<dbReference type="InterPro" id="IPR051135">
    <property type="entry name" value="Gal/GlcNAc/GalNAc_ST"/>
</dbReference>
<sequence length="307" mass="33269">MTLRIAYVAGYGRSGSTLLDIMLGAAAGATSLGETGMLWLRHGEDAEACSCGARLRDCPVWAPVVAGVESGEAIARDRAAHRREGWFRGFFAPRRAAVEDRYGRAWAQVFATLAQAHGTPLLIDSSKTAYRYFWRPSALARDAGADVRVLHLVRDPRAVVLSCMKGQNSRLAVGDESVRPAAWAIALVGWLVANLGAALNARRLGRPRLLVQYERLVAAPGEELARIGRFLDADFAEVAERLQRAEPLPVGHLVAGNRMARRGVVLPAPQPPVERLPSRLAEFACRWFAVPIHARLLAGAAQDAEGQ</sequence>
<accession>A0A091BX21</accession>
<dbReference type="SUPFAM" id="SSF52540">
    <property type="entry name" value="P-loop containing nucleoside triphosphate hydrolases"/>
    <property type="match status" value="1"/>
</dbReference>
<dbReference type="STRING" id="1121013.GCA_000426365_01286"/>
<dbReference type="PANTHER" id="PTHR10704:SF44">
    <property type="entry name" value="LD35051P-RELATED"/>
    <property type="match status" value="1"/>
</dbReference>
<comment type="caution">
    <text evidence="1">The sequence shown here is derived from an EMBL/GenBank/DDBJ whole genome shotgun (WGS) entry which is preliminary data.</text>
</comment>
<dbReference type="EMBL" id="AWXU01000047">
    <property type="protein sequence ID" value="KFN48880.1"/>
    <property type="molecule type" value="Genomic_DNA"/>
</dbReference>